<sequence length="167" mass="18972">MENKTFRVTSNLWATQGQRFVNYIIDWVIQFGLAVLLLIGVGIVLVAMGDTAFFERIDNMGKLGEYAFGAVVTLIYYALFEAFLSRTIAKYITKTVVVMADGSKPDSGTIIKRTFCRLIPFNAFSFLGDGRGWHDTISDTYVVQKDLFEEKKRLFYSFEEIGAKEEN</sequence>
<dbReference type="AlphaFoldDB" id="A0A0A2MN68"/>
<dbReference type="STRING" id="1121899.GCA_000430025_01920"/>
<dbReference type="PANTHER" id="PTHR36115:SF4">
    <property type="entry name" value="MEMBRANE PROTEIN"/>
    <property type="match status" value="1"/>
</dbReference>
<keyword evidence="3 6" id="KW-0812">Transmembrane</keyword>
<dbReference type="EMBL" id="JRLW01000005">
    <property type="protein sequence ID" value="KGO89705.1"/>
    <property type="molecule type" value="Genomic_DNA"/>
</dbReference>
<dbReference type="GO" id="GO:0005886">
    <property type="term" value="C:plasma membrane"/>
    <property type="evidence" value="ECO:0007669"/>
    <property type="project" value="UniProtKB-SubCell"/>
</dbReference>
<organism evidence="8 9">
    <name type="scientific">Flavobacterium suncheonense GH29-5 = DSM 17707</name>
    <dbReference type="NCBI Taxonomy" id="1121899"/>
    <lineage>
        <taxon>Bacteria</taxon>
        <taxon>Pseudomonadati</taxon>
        <taxon>Bacteroidota</taxon>
        <taxon>Flavobacteriia</taxon>
        <taxon>Flavobacteriales</taxon>
        <taxon>Flavobacteriaceae</taxon>
        <taxon>Flavobacterium</taxon>
    </lineage>
</organism>
<comment type="caution">
    <text evidence="8">The sequence shown here is derived from an EMBL/GenBank/DDBJ whole genome shotgun (WGS) entry which is preliminary data.</text>
</comment>
<proteinExistence type="predicted"/>
<dbReference type="RefSeq" id="WP_026980354.1">
    <property type="nucleotide sequence ID" value="NZ_AUCZ01000008.1"/>
</dbReference>
<evidence type="ECO:0000256" key="6">
    <source>
        <dbReference type="SAM" id="Phobius"/>
    </source>
</evidence>
<reference evidence="8 9" key="1">
    <citation type="submission" date="2013-09" db="EMBL/GenBank/DDBJ databases">
        <authorList>
            <person name="Zeng Z."/>
            <person name="Chen C."/>
        </authorList>
    </citation>
    <scope>NUCLEOTIDE SEQUENCE [LARGE SCALE GENOMIC DNA]</scope>
    <source>
        <strain evidence="8 9">GH29-5</strain>
    </source>
</reference>
<dbReference type="Pfam" id="PF06271">
    <property type="entry name" value="RDD"/>
    <property type="match status" value="1"/>
</dbReference>
<evidence type="ECO:0000256" key="4">
    <source>
        <dbReference type="ARBA" id="ARBA00022989"/>
    </source>
</evidence>
<comment type="subcellular location">
    <subcellularLocation>
        <location evidence="1">Cell membrane</location>
        <topology evidence="1">Multi-pass membrane protein</topology>
    </subcellularLocation>
</comment>
<feature type="transmembrane region" description="Helical" evidence="6">
    <location>
        <begin position="20"/>
        <end position="46"/>
    </location>
</feature>
<dbReference type="OrthoDB" id="762068at2"/>
<accession>A0A0A2MN68</accession>
<evidence type="ECO:0000256" key="2">
    <source>
        <dbReference type="ARBA" id="ARBA00022475"/>
    </source>
</evidence>
<dbReference type="InterPro" id="IPR010432">
    <property type="entry name" value="RDD"/>
</dbReference>
<evidence type="ECO:0000259" key="7">
    <source>
        <dbReference type="Pfam" id="PF06271"/>
    </source>
</evidence>
<dbReference type="PANTHER" id="PTHR36115">
    <property type="entry name" value="PROLINE-RICH ANTIGEN HOMOLOG-RELATED"/>
    <property type="match status" value="1"/>
</dbReference>
<feature type="domain" description="RDD" evidence="7">
    <location>
        <begin position="15"/>
        <end position="127"/>
    </location>
</feature>
<gene>
    <name evidence="8" type="ORF">Q764_05785</name>
</gene>
<evidence type="ECO:0000256" key="1">
    <source>
        <dbReference type="ARBA" id="ARBA00004651"/>
    </source>
</evidence>
<evidence type="ECO:0000256" key="3">
    <source>
        <dbReference type="ARBA" id="ARBA00022692"/>
    </source>
</evidence>
<keyword evidence="4 6" id="KW-1133">Transmembrane helix</keyword>
<dbReference type="Proteomes" id="UP000030121">
    <property type="component" value="Unassembled WGS sequence"/>
</dbReference>
<dbReference type="InterPro" id="IPR051791">
    <property type="entry name" value="Pra-immunoreactive"/>
</dbReference>
<dbReference type="eggNOG" id="COG1714">
    <property type="taxonomic scope" value="Bacteria"/>
</dbReference>
<protein>
    <recommendedName>
        <fullName evidence="7">RDD domain-containing protein</fullName>
    </recommendedName>
</protein>
<keyword evidence="5 6" id="KW-0472">Membrane</keyword>
<keyword evidence="9" id="KW-1185">Reference proteome</keyword>
<evidence type="ECO:0000256" key="5">
    <source>
        <dbReference type="ARBA" id="ARBA00023136"/>
    </source>
</evidence>
<feature type="transmembrane region" description="Helical" evidence="6">
    <location>
        <begin position="66"/>
        <end position="84"/>
    </location>
</feature>
<evidence type="ECO:0000313" key="9">
    <source>
        <dbReference type="Proteomes" id="UP000030121"/>
    </source>
</evidence>
<keyword evidence="2" id="KW-1003">Cell membrane</keyword>
<name>A0A0A2MN68_9FLAO</name>
<evidence type="ECO:0000313" key="8">
    <source>
        <dbReference type="EMBL" id="KGO89705.1"/>
    </source>
</evidence>